<sequence length="55" mass="6667">MEENEVQKIINDTIQGNEFPFNKFLEETFLALYSRLEILMTTEDDSKDIHENFYY</sequence>
<evidence type="ECO:0000313" key="2">
    <source>
        <dbReference type="Proteomes" id="UP001597459"/>
    </source>
</evidence>
<evidence type="ECO:0000313" key="1">
    <source>
        <dbReference type="EMBL" id="MFD2592063.1"/>
    </source>
</evidence>
<organism evidence="1 2">
    <name type="scientific">Aquimarina hainanensis</name>
    <dbReference type="NCBI Taxonomy" id="1578017"/>
    <lineage>
        <taxon>Bacteria</taxon>
        <taxon>Pseudomonadati</taxon>
        <taxon>Bacteroidota</taxon>
        <taxon>Flavobacteriia</taxon>
        <taxon>Flavobacteriales</taxon>
        <taxon>Flavobacteriaceae</taxon>
        <taxon>Aquimarina</taxon>
    </lineage>
</organism>
<dbReference type="RefSeq" id="WP_378253574.1">
    <property type="nucleotide sequence ID" value="NZ_JBHSJV010000001.1"/>
</dbReference>
<dbReference type="EMBL" id="JBHULX010000030">
    <property type="protein sequence ID" value="MFD2592063.1"/>
    <property type="molecule type" value="Genomic_DNA"/>
</dbReference>
<gene>
    <name evidence="1" type="ORF">ACFSTE_14585</name>
</gene>
<accession>A0ABW5N9T4</accession>
<keyword evidence="2" id="KW-1185">Reference proteome</keyword>
<dbReference type="Proteomes" id="UP001597459">
    <property type="component" value="Unassembled WGS sequence"/>
</dbReference>
<proteinExistence type="predicted"/>
<comment type="caution">
    <text evidence="1">The sequence shown here is derived from an EMBL/GenBank/DDBJ whole genome shotgun (WGS) entry which is preliminary data.</text>
</comment>
<reference evidence="2" key="1">
    <citation type="journal article" date="2019" name="Int. J. Syst. Evol. Microbiol.">
        <title>The Global Catalogue of Microorganisms (GCM) 10K type strain sequencing project: providing services to taxonomists for standard genome sequencing and annotation.</title>
        <authorList>
            <consortium name="The Broad Institute Genomics Platform"/>
            <consortium name="The Broad Institute Genome Sequencing Center for Infectious Disease"/>
            <person name="Wu L."/>
            <person name="Ma J."/>
        </authorList>
    </citation>
    <scope>NUCLEOTIDE SEQUENCE [LARGE SCALE GENOMIC DNA]</scope>
    <source>
        <strain evidence="2">KCTC 42423</strain>
    </source>
</reference>
<protein>
    <submittedName>
        <fullName evidence="1">Uncharacterized protein</fullName>
    </submittedName>
</protein>
<name>A0ABW5N9T4_9FLAO</name>